<dbReference type="AlphaFoldDB" id="A0A059W6E6"/>
<dbReference type="GO" id="GO:0016705">
    <property type="term" value="F:oxidoreductase activity, acting on paired donors, with incorporation or reduction of molecular oxygen"/>
    <property type="evidence" value="ECO:0007669"/>
    <property type="project" value="InterPro"/>
</dbReference>
<dbReference type="GO" id="GO:0005506">
    <property type="term" value="F:iron ion binding"/>
    <property type="evidence" value="ECO:0007669"/>
    <property type="project" value="InterPro"/>
</dbReference>
<comment type="caution">
    <text evidence="3">The sequence shown here is derived from an EMBL/GenBank/DDBJ whole genome shotgun (WGS) entry which is preliminary data.</text>
</comment>
<dbReference type="PANTHER" id="PTHR46696:SF1">
    <property type="entry name" value="CYTOCHROME P450 YJIB-RELATED"/>
    <property type="match status" value="1"/>
</dbReference>
<dbReference type="GO" id="GO:0004497">
    <property type="term" value="F:monooxygenase activity"/>
    <property type="evidence" value="ECO:0007669"/>
    <property type="project" value="InterPro"/>
</dbReference>
<dbReference type="EMBL" id="BHXC01000007">
    <property type="protein sequence ID" value="GCB94786.1"/>
    <property type="molecule type" value="Genomic_DNA"/>
</dbReference>
<comment type="similarity">
    <text evidence="1">Belongs to the cytochrome P450 family.</text>
</comment>
<protein>
    <submittedName>
        <fullName evidence="3">Cytochrome P450</fullName>
    </submittedName>
</protein>
<gene>
    <name evidence="3" type="ORF">SALB_07587</name>
</gene>
<feature type="region of interest" description="Disordered" evidence="2">
    <location>
        <begin position="429"/>
        <end position="472"/>
    </location>
</feature>
<evidence type="ECO:0000256" key="1">
    <source>
        <dbReference type="ARBA" id="ARBA00010617"/>
    </source>
</evidence>
<proteinExistence type="inferred from homology"/>
<evidence type="ECO:0000313" key="3">
    <source>
        <dbReference type="EMBL" id="GCB94786.1"/>
    </source>
</evidence>
<dbReference type="CDD" id="cd20623">
    <property type="entry name" value="CYP_unk"/>
    <property type="match status" value="1"/>
</dbReference>
<dbReference type="STRING" id="68570.DC74_6620"/>
<dbReference type="RefSeq" id="WP_020930013.1">
    <property type="nucleotide sequence ID" value="NZ_BHXC01000007.1"/>
</dbReference>
<evidence type="ECO:0000256" key="2">
    <source>
        <dbReference type="SAM" id="MobiDB-lite"/>
    </source>
</evidence>
<sequence>MTAFPSHQPGTTSASGPPQGCPAHARAGGTDHLARLFGPEVAHDAPGFFERLRREHGPVAPVLVDGDLPAWLVLGYRENLDVLRTPTRFSHDSRIWHCFREGRVPADSPLMPALAWQPVCLFMDGTEHERLRLAINESMARFDRRGIRRCVTRSANQLIDAFVADGRADLVRQFAEQLPMLVLTQLLGMPDEAGPRLVEATRDLLKGSETAVESNAFLMAALEQLVARKRDAPGPDFTSWLMSHPTRLTDEEVAQHLRIVALAANENTTNLTANTLRMVLTDPRFRASLTGGSMTLPDALEQMLWDEPPTSVLPARWATGDTELGGQSVRAGDMLLLGLAPGNGDPVIRPDRSVPMHGNRSHLAFSSGPHECPGQDIGRAIVDTGIDVLLMRLPDIDLAVPEGDLTWVSHWIARHLRALPVKFTPGVPASADASGDGADGPHDLRESAGGGPLVAGGVDASTPPAGAPRSRPSWWARLTRWLSGQ</sequence>
<dbReference type="InterPro" id="IPR017972">
    <property type="entry name" value="Cyt_P450_CS"/>
</dbReference>
<dbReference type="SUPFAM" id="SSF48264">
    <property type="entry name" value="Cytochrome P450"/>
    <property type="match status" value="1"/>
</dbReference>
<accession>A0A059W6E6</accession>
<name>A0A059W6E6_STRNR</name>
<dbReference type="InterPro" id="IPR036396">
    <property type="entry name" value="Cyt_P450_sf"/>
</dbReference>
<reference evidence="3 4" key="1">
    <citation type="journal article" date="2019" name="Microbiol. Resour. Announc.">
        <title>Draft Genome Sequence of the Most Traditional epsilon-Poly-l-Lysine Producer, Streptomyces albulus NBRC14147.</title>
        <authorList>
            <person name="Yamanaka K."/>
            <person name="Hamano Y."/>
        </authorList>
    </citation>
    <scope>NUCLEOTIDE SEQUENCE [LARGE SCALE GENOMIC DNA]</scope>
    <source>
        <strain evidence="3 4">NBRC 14147</strain>
    </source>
</reference>
<dbReference type="PRINTS" id="PR00359">
    <property type="entry name" value="BP450"/>
</dbReference>
<dbReference type="PANTHER" id="PTHR46696">
    <property type="entry name" value="P450, PUTATIVE (EUROFUNG)-RELATED"/>
    <property type="match status" value="1"/>
</dbReference>
<evidence type="ECO:0000313" key="4">
    <source>
        <dbReference type="Proteomes" id="UP000288351"/>
    </source>
</evidence>
<feature type="region of interest" description="Disordered" evidence="2">
    <location>
        <begin position="1"/>
        <end position="27"/>
    </location>
</feature>
<dbReference type="Gene3D" id="1.10.630.10">
    <property type="entry name" value="Cytochrome P450"/>
    <property type="match status" value="1"/>
</dbReference>
<dbReference type="eggNOG" id="COG2124">
    <property type="taxonomic scope" value="Bacteria"/>
</dbReference>
<organism evidence="3 4">
    <name type="scientific">Streptomyces noursei</name>
    <name type="common">Streptomyces albulus</name>
    <dbReference type="NCBI Taxonomy" id="1971"/>
    <lineage>
        <taxon>Bacteria</taxon>
        <taxon>Bacillati</taxon>
        <taxon>Actinomycetota</taxon>
        <taxon>Actinomycetes</taxon>
        <taxon>Kitasatosporales</taxon>
        <taxon>Streptomycetaceae</taxon>
        <taxon>Streptomyces</taxon>
    </lineage>
</organism>
<dbReference type="PROSITE" id="PS00086">
    <property type="entry name" value="CYTOCHROME_P450"/>
    <property type="match status" value="1"/>
</dbReference>
<dbReference type="InterPro" id="IPR002397">
    <property type="entry name" value="Cyt_P450_B"/>
</dbReference>
<dbReference type="GO" id="GO:0020037">
    <property type="term" value="F:heme binding"/>
    <property type="evidence" value="ECO:0007669"/>
    <property type="project" value="InterPro"/>
</dbReference>
<dbReference type="Proteomes" id="UP000288351">
    <property type="component" value="Unassembled WGS sequence"/>
</dbReference>